<evidence type="ECO:0000256" key="4">
    <source>
        <dbReference type="RuleBase" id="RU000509"/>
    </source>
</evidence>
<dbReference type="GO" id="GO:0000272">
    <property type="term" value="P:polysaccharide catabolic process"/>
    <property type="evidence" value="ECO:0007669"/>
    <property type="project" value="UniProtKB-KW"/>
</dbReference>
<dbReference type="Pfam" id="PF01373">
    <property type="entry name" value="Glyco_hydro_14"/>
    <property type="match status" value="1"/>
</dbReference>
<evidence type="ECO:0000256" key="3">
    <source>
        <dbReference type="ARBA" id="ARBA00023326"/>
    </source>
</evidence>
<evidence type="ECO:0000256" key="5">
    <source>
        <dbReference type="SAM" id="MobiDB-lite"/>
    </source>
</evidence>
<dbReference type="OrthoDB" id="1660156at2759"/>
<feature type="compositionally biased region" description="Low complexity" evidence="5">
    <location>
        <begin position="717"/>
        <end position="742"/>
    </location>
</feature>
<keyword evidence="7" id="KW-1185">Reference proteome</keyword>
<dbReference type="PANTHER" id="PTHR31352:SF1">
    <property type="entry name" value="BETA-AMYLASE 3, CHLOROPLASTIC"/>
    <property type="match status" value="1"/>
</dbReference>
<dbReference type="InParanoid" id="E1ZAS1"/>
<proteinExistence type="inferred from homology"/>
<dbReference type="SUPFAM" id="SSF51445">
    <property type="entry name" value="(Trans)glycosidases"/>
    <property type="match status" value="1"/>
</dbReference>
<dbReference type="Proteomes" id="UP000008141">
    <property type="component" value="Unassembled WGS sequence"/>
</dbReference>
<feature type="region of interest" description="Disordered" evidence="5">
    <location>
        <begin position="560"/>
        <end position="584"/>
    </location>
</feature>
<dbReference type="KEGG" id="cvr:CHLNCDRAFT_143931"/>
<feature type="region of interest" description="Disordered" evidence="5">
    <location>
        <begin position="327"/>
        <end position="347"/>
    </location>
</feature>
<dbReference type="PANTHER" id="PTHR31352">
    <property type="entry name" value="BETA-AMYLASE 1, CHLOROPLASTIC"/>
    <property type="match status" value="1"/>
</dbReference>
<accession>E1ZAS1</accession>
<dbReference type="EMBL" id="GL433840">
    <property type="protein sequence ID" value="EFN57109.1"/>
    <property type="molecule type" value="Genomic_DNA"/>
</dbReference>
<reference evidence="6 7" key="1">
    <citation type="journal article" date="2010" name="Plant Cell">
        <title>The Chlorella variabilis NC64A genome reveals adaptation to photosymbiosis, coevolution with viruses, and cryptic sex.</title>
        <authorList>
            <person name="Blanc G."/>
            <person name="Duncan G."/>
            <person name="Agarkova I."/>
            <person name="Borodovsky M."/>
            <person name="Gurnon J."/>
            <person name="Kuo A."/>
            <person name="Lindquist E."/>
            <person name="Lucas S."/>
            <person name="Pangilinan J."/>
            <person name="Polle J."/>
            <person name="Salamov A."/>
            <person name="Terry A."/>
            <person name="Yamada T."/>
            <person name="Dunigan D.D."/>
            <person name="Grigoriev I.V."/>
            <person name="Claverie J.M."/>
            <person name="Van Etten J.L."/>
        </authorList>
    </citation>
    <scope>NUCLEOTIDE SEQUENCE [LARGE SCALE GENOMIC DNA]</scope>
    <source>
        <strain evidence="6 7">NC64A</strain>
    </source>
</reference>
<evidence type="ECO:0000256" key="2">
    <source>
        <dbReference type="ARBA" id="ARBA00023277"/>
    </source>
</evidence>
<dbReference type="RefSeq" id="XP_005849211.1">
    <property type="nucleotide sequence ID" value="XM_005849149.1"/>
</dbReference>
<evidence type="ECO:0000256" key="1">
    <source>
        <dbReference type="ARBA" id="ARBA00005652"/>
    </source>
</evidence>
<comment type="catalytic activity">
    <reaction evidence="4">
        <text>Hydrolysis of (1-&gt;4)-alpha-D-glucosidic linkages in polysaccharides so as to remove successive maltose units from the non-reducing ends of the chains.</text>
        <dbReference type="EC" id="3.2.1.2"/>
    </reaction>
</comment>
<feature type="region of interest" description="Disordered" evidence="5">
    <location>
        <begin position="717"/>
        <end position="752"/>
    </location>
</feature>
<dbReference type="InterPro" id="IPR017853">
    <property type="entry name" value="GH"/>
</dbReference>
<evidence type="ECO:0000313" key="7">
    <source>
        <dbReference type="Proteomes" id="UP000008141"/>
    </source>
</evidence>
<comment type="similarity">
    <text evidence="1 4">Belongs to the glycosyl hydrolase 14 family.</text>
</comment>
<keyword evidence="3 4" id="KW-0624">Polysaccharide degradation</keyword>
<sequence length="805" mass="83144">MVHAPVGLGRGLGPRSALCSIRARVHEVQHEIQMLAAAAGAALLLALGIKAARQRLRGAAPNPPPEAAAQGAEALQDLKRLRFQLTLNEMQRNTAPGRRAPLVAACWRLPSLGSDEERKKLLAGAKAPDLEKCPTWQVIRFLNQAGAILPPQLLPHYLAGGQQGQQELRDDAATFMRTWLRKRVLQCISYVNNPDRRMRAVLGLQMVAGTPQRVRDTIARCDQQLRDDLFGPGLQADVGHAEDLLPHERQMVESGALGHALDELMGGASLLVEGVQRLRVRSINRQLDVMDGRRMRSLNQQEQQPTLVVQAGDSGGGDDTQQGAVAAQNTMQGQQQPFKPQGLPSSRSDTMLLQSAAEGSRLGLMGGGGGGGANSLARGGGGGGAAAGATAAAAGPGQQAPAGLQGSASCVPVYVMLPLDTVNAEGVFRYASSKWFSAALQRLAATGIRGVAVDVWETGFFCSWGGNWETTYGRFFLEWYSGALLDHGERMLTAATSVFNTRRSATGQGWPTALRSARSRSLPDLPANAGMLGSGGGLPPLPADAAAAAAAAAAAVAAAGQPPAGDEGSPGGTPAAPAPAAAAGDEEGVVYGGGAFDAGLADSYRLQQQQQQQAAAAALRPSPSVRERAAAVGVSVAGENALPCFMPNIIDETALHRIVYNTQPWGTPLQTGAGSSGLDPAGPAAAAQAAAAAVSLGAAQAAQAAQAAAAAGSGAVAAMDTGSGGSSPVVPSPGSSTDSPTANGGGRDAAGARLPPMRAFTFLRLTDMMMTEDYQQSWGRFMRLMASNAQRFRSSAAWRRGMGFE</sequence>
<dbReference type="AlphaFoldDB" id="E1ZAS1"/>
<keyword evidence="4" id="KW-0378">Hydrolase</keyword>
<dbReference type="GeneID" id="17356349"/>
<dbReference type="EC" id="3.2.1.2" evidence="4"/>
<name>E1ZAS1_CHLVA</name>
<feature type="compositionally biased region" description="Low complexity" evidence="5">
    <location>
        <begin position="560"/>
        <end position="583"/>
    </location>
</feature>
<gene>
    <name evidence="6" type="ORF">CHLNCDRAFT_143931</name>
</gene>
<dbReference type="Gene3D" id="3.20.20.80">
    <property type="entry name" value="Glycosidases"/>
    <property type="match status" value="3"/>
</dbReference>
<keyword evidence="2 4" id="KW-0119">Carbohydrate metabolism</keyword>
<dbReference type="GO" id="GO:0016161">
    <property type="term" value="F:beta-amylase activity"/>
    <property type="evidence" value="ECO:0007669"/>
    <property type="project" value="UniProtKB-EC"/>
</dbReference>
<dbReference type="InterPro" id="IPR001554">
    <property type="entry name" value="Glyco_hydro_14"/>
</dbReference>
<evidence type="ECO:0000313" key="6">
    <source>
        <dbReference type="EMBL" id="EFN57109.1"/>
    </source>
</evidence>
<protein>
    <recommendedName>
        <fullName evidence="4">Beta-amylase</fullName>
        <ecNumber evidence="4">3.2.1.2</ecNumber>
    </recommendedName>
</protein>
<keyword evidence="4" id="KW-0326">Glycosidase</keyword>
<organism evidence="7">
    <name type="scientific">Chlorella variabilis</name>
    <name type="common">Green alga</name>
    <dbReference type="NCBI Taxonomy" id="554065"/>
    <lineage>
        <taxon>Eukaryota</taxon>
        <taxon>Viridiplantae</taxon>
        <taxon>Chlorophyta</taxon>
        <taxon>core chlorophytes</taxon>
        <taxon>Trebouxiophyceae</taxon>
        <taxon>Chlorellales</taxon>
        <taxon>Chlorellaceae</taxon>
        <taxon>Chlorella clade</taxon>
        <taxon>Chlorella</taxon>
    </lineage>
</organism>